<evidence type="ECO:0000313" key="2">
    <source>
        <dbReference type="WBParaSite" id="JU765_v2.g16110.t2"/>
    </source>
</evidence>
<dbReference type="WBParaSite" id="JU765_v2.g16110.t2">
    <property type="protein sequence ID" value="JU765_v2.g16110.t2"/>
    <property type="gene ID" value="JU765_v2.g16110"/>
</dbReference>
<reference evidence="2" key="1">
    <citation type="submission" date="2022-11" db="UniProtKB">
        <authorList>
            <consortium name="WormBaseParasite"/>
        </authorList>
    </citation>
    <scope>IDENTIFICATION</scope>
</reference>
<evidence type="ECO:0000313" key="1">
    <source>
        <dbReference type="Proteomes" id="UP000887576"/>
    </source>
</evidence>
<dbReference type="Proteomes" id="UP000887576">
    <property type="component" value="Unplaced"/>
</dbReference>
<proteinExistence type="predicted"/>
<name>A0AC34QGX5_9BILA</name>
<organism evidence="1 2">
    <name type="scientific">Panagrolaimus sp. JU765</name>
    <dbReference type="NCBI Taxonomy" id="591449"/>
    <lineage>
        <taxon>Eukaryota</taxon>
        <taxon>Metazoa</taxon>
        <taxon>Ecdysozoa</taxon>
        <taxon>Nematoda</taxon>
        <taxon>Chromadorea</taxon>
        <taxon>Rhabditida</taxon>
        <taxon>Tylenchina</taxon>
        <taxon>Panagrolaimomorpha</taxon>
        <taxon>Panagrolaimoidea</taxon>
        <taxon>Panagrolaimidae</taxon>
        <taxon>Panagrolaimus</taxon>
    </lineage>
</organism>
<accession>A0AC34QGX5</accession>
<protein>
    <submittedName>
        <fullName evidence="2">Arginine--tRNA ligase</fullName>
    </submittedName>
</protein>
<sequence length="588" mass="67302">MQSYLRQLIRSPDPFAAILATKVAQKKKVCIDFSSPNVAKTFHIGNLRSTIHGNFAQKIYKCAGHDVVSINYLGDWGSQFGLLLTHWPTYFRNNQLDDKWNKMTSKEKVDEYTKAYVEANQRAKEDSAFFQQTNHRAKEDSAFFQQSRALFAQMEERLSETKNFDEFTLWNECRKVSEDYLKEFYNKLGVEFSQWDAESQHVIQGRRLVDDLMKTEHVFKTKDGLWAIKESENGGYAVLRKSDNSTLYLTRELASILNRDDKNHADEYIYYVDKAQTRHFIHLKTLLQTIGRNDLADKINHQAFGRTLLQTIGRNDLADKINHQAFGRVIGLSTRNGRVENADDLIEKGIQHARKFIESSPTIKIGEGIQHARKFIESSPTIKIGEDEMEPICRNLSQSAIIVGDLKRRKSTEYNFTFEGAFNLEQNNALLLHMKHTRLNSLEETNPVTFSRLISTMDMIDIVPLDTSPEAHQLCLHLYTLDNALYGAYHALEPCRMTIYLMELATRVGTAMSALRIQGEKEELAIPRMLVFVAAKRVLSEVGTAMSALRIQGEKEELAIPRMLVFVAAKRVLSEGMKLLGIEPLDKC</sequence>